<dbReference type="PANTHER" id="PTHR24126:SF14">
    <property type="entry name" value="ANK_REP_REGION DOMAIN-CONTAINING PROTEIN"/>
    <property type="match status" value="1"/>
</dbReference>
<keyword evidence="1" id="KW-0677">Repeat</keyword>
<dbReference type="PANTHER" id="PTHR24126">
    <property type="entry name" value="ANKYRIN REPEAT, PH AND SEC7 DOMAIN CONTAINING PROTEIN SECG-RELATED"/>
    <property type="match status" value="1"/>
</dbReference>
<organism evidence="3">
    <name type="scientific">Faunusvirus sp</name>
    <dbReference type="NCBI Taxonomy" id="2487766"/>
    <lineage>
        <taxon>Viruses</taxon>
        <taxon>Varidnaviria</taxon>
        <taxon>Bamfordvirae</taxon>
        <taxon>Nucleocytoviricota</taxon>
        <taxon>Megaviricetes</taxon>
        <taxon>Imitervirales</taxon>
        <taxon>Mimiviridae</taxon>
    </lineage>
</organism>
<keyword evidence="2" id="KW-0040">ANK repeat</keyword>
<dbReference type="InterPro" id="IPR036770">
    <property type="entry name" value="Ankyrin_rpt-contain_sf"/>
</dbReference>
<dbReference type="Gene3D" id="1.25.40.20">
    <property type="entry name" value="Ankyrin repeat-containing domain"/>
    <property type="match status" value="1"/>
</dbReference>
<protein>
    <submittedName>
        <fullName evidence="3">Uncharacterized protein</fullName>
    </submittedName>
</protein>
<dbReference type="Pfam" id="PF12796">
    <property type="entry name" value="Ank_2"/>
    <property type="match status" value="1"/>
</dbReference>
<reference evidence="3" key="1">
    <citation type="submission" date="2018-10" db="EMBL/GenBank/DDBJ databases">
        <title>Hidden diversity of soil giant viruses.</title>
        <authorList>
            <person name="Schulz F."/>
            <person name="Alteio L."/>
            <person name="Goudeau D."/>
            <person name="Ryan E.M."/>
            <person name="Malmstrom R.R."/>
            <person name="Blanchard J."/>
            <person name="Woyke T."/>
        </authorList>
    </citation>
    <scope>NUCLEOTIDE SEQUENCE</scope>
    <source>
        <strain evidence="3">FNV1</strain>
    </source>
</reference>
<dbReference type="InterPro" id="IPR002110">
    <property type="entry name" value="Ankyrin_rpt"/>
</dbReference>
<dbReference type="SMART" id="SM00248">
    <property type="entry name" value="ANK"/>
    <property type="match status" value="3"/>
</dbReference>
<sequence>MGNNNTIAQHHAEYFYELLCKSSNESTCIKYINRFKDFYDIEVNNYGRSALSNSIIYASDKVVYRLIERGADVNISDKYGDTPIIWAVVYNRYDVVKHLVEAGAEINHGIQCVSVLSYALCNGYTEIAKYLIDNGSDFSVLCYESNKIENSKDRYDTSATSYENFCKHNQRRFKIYPEALNHIKMRYKQSIHNIINDKSVNNVMARCFATTYVPQLVDVICEFII</sequence>
<accession>A0A3G4ZXH4</accession>
<dbReference type="EMBL" id="MK072160">
    <property type="protein sequence ID" value="AYV79617.1"/>
    <property type="molecule type" value="Genomic_DNA"/>
</dbReference>
<dbReference type="PROSITE" id="PS50297">
    <property type="entry name" value="ANK_REP_REGION"/>
    <property type="match status" value="2"/>
</dbReference>
<gene>
    <name evidence="3" type="ORF">Faunusvirus29_6</name>
</gene>
<evidence type="ECO:0000256" key="1">
    <source>
        <dbReference type="ARBA" id="ARBA00022737"/>
    </source>
</evidence>
<dbReference type="PROSITE" id="PS50088">
    <property type="entry name" value="ANK_REPEAT"/>
    <property type="match status" value="2"/>
</dbReference>
<evidence type="ECO:0000313" key="3">
    <source>
        <dbReference type="EMBL" id="AYV79617.1"/>
    </source>
</evidence>
<proteinExistence type="predicted"/>
<name>A0A3G4ZXH4_9VIRU</name>
<dbReference type="SUPFAM" id="SSF48403">
    <property type="entry name" value="Ankyrin repeat"/>
    <property type="match status" value="1"/>
</dbReference>
<evidence type="ECO:0000256" key="2">
    <source>
        <dbReference type="ARBA" id="ARBA00023043"/>
    </source>
</evidence>